<proteinExistence type="predicted"/>
<evidence type="ECO:0000313" key="1">
    <source>
        <dbReference type="EMBL" id="KKN26017.1"/>
    </source>
</evidence>
<gene>
    <name evidence="1" type="ORF">LCGC14_0878890</name>
</gene>
<name>A0A0F9PN56_9ZZZZ</name>
<protein>
    <submittedName>
        <fullName evidence="1">Uncharacterized protein</fullName>
    </submittedName>
</protein>
<dbReference type="AlphaFoldDB" id="A0A0F9PN56"/>
<reference evidence="1" key="1">
    <citation type="journal article" date="2015" name="Nature">
        <title>Complex archaea that bridge the gap between prokaryotes and eukaryotes.</title>
        <authorList>
            <person name="Spang A."/>
            <person name="Saw J.H."/>
            <person name="Jorgensen S.L."/>
            <person name="Zaremba-Niedzwiedzka K."/>
            <person name="Martijn J."/>
            <person name="Lind A.E."/>
            <person name="van Eijk R."/>
            <person name="Schleper C."/>
            <person name="Guy L."/>
            <person name="Ettema T.J."/>
        </authorList>
    </citation>
    <scope>NUCLEOTIDE SEQUENCE</scope>
</reference>
<comment type="caution">
    <text evidence="1">The sequence shown here is derived from an EMBL/GenBank/DDBJ whole genome shotgun (WGS) entry which is preliminary data.</text>
</comment>
<dbReference type="EMBL" id="LAZR01002752">
    <property type="protein sequence ID" value="KKN26017.1"/>
    <property type="molecule type" value="Genomic_DNA"/>
</dbReference>
<accession>A0A0F9PN56</accession>
<sequence length="45" mass="5292">MVLTSKMEIQKLESKIQKKVLLIWSSMKRMHKKDIDTSLDCLSNI</sequence>
<organism evidence="1">
    <name type="scientific">marine sediment metagenome</name>
    <dbReference type="NCBI Taxonomy" id="412755"/>
    <lineage>
        <taxon>unclassified sequences</taxon>
        <taxon>metagenomes</taxon>
        <taxon>ecological metagenomes</taxon>
    </lineage>
</organism>